<comment type="caution">
    <text evidence="2">The sequence shown here is derived from an EMBL/GenBank/DDBJ whole genome shotgun (WGS) entry which is preliminary data.</text>
</comment>
<evidence type="ECO:0000313" key="3">
    <source>
        <dbReference type="Proteomes" id="UP000236333"/>
    </source>
</evidence>
<keyword evidence="3" id="KW-1185">Reference proteome</keyword>
<dbReference type="SUPFAM" id="SSF56112">
    <property type="entry name" value="Protein kinase-like (PK-like)"/>
    <property type="match status" value="1"/>
</dbReference>
<dbReference type="Proteomes" id="UP000236333">
    <property type="component" value="Unassembled WGS sequence"/>
</dbReference>
<dbReference type="Gene3D" id="1.10.510.10">
    <property type="entry name" value="Transferase(Phosphotransferase) domain 1"/>
    <property type="match status" value="1"/>
</dbReference>
<feature type="compositionally biased region" description="Low complexity" evidence="1">
    <location>
        <begin position="293"/>
        <end position="314"/>
    </location>
</feature>
<accession>A0A2J8A0K6</accession>
<feature type="compositionally biased region" description="Low complexity" evidence="1">
    <location>
        <begin position="164"/>
        <end position="176"/>
    </location>
</feature>
<evidence type="ECO:0000256" key="1">
    <source>
        <dbReference type="SAM" id="MobiDB-lite"/>
    </source>
</evidence>
<feature type="region of interest" description="Disordered" evidence="1">
    <location>
        <begin position="164"/>
        <end position="204"/>
    </location>
</feature>
<dbReference type="EMBL" id="PGGS01000261">
    <property type="protein sequence ID" value="PNH06057.1"/>
    <property type="molecule type" value="Genomic_DNA"/>
</dbReference>
<organism evidence="2 3">
    <name type="scientific">Tetrabaena socialis</name>
    <dbReference type="NCBI Taxonomy" id="47790"/>
    <lineage>
        <taxon>Eukaryota</taxon>
        <taxon>Viridiplantae</taxon>
        <taxon>Chlorophyta</taxon>
        <taxon>core chlorophytes</taxon>
        <taxon>Chlorophyceae</taxon>
        <taxon>CS clade</taxon>
        <taxon>Chlamydomonadales</taxon>
        <taxon>Tetrabaenaceae</taxon>
        <taxon>Tetrabaena</taxon>
    </lineage>
</organism>
<feature type="region of interest" description="Disordered" evidence="1">
    <location>
        <begin position="289"/>
        <end position="314"/>
    </location>
</feature>
<dbReference type="InterPro" id="IPR011009">
    <property type="entry name" value="Kinase-like_dom_sf"/>
</dbReference>
<gene>
    <name evidence="2" type="ORF">TSOC_007623</name>
</gene>
<dbReference type="AlphaFoldDB" id="A0A2J8A0K6"/>
<name>A0A2J8A0K6_9CHLO</name>
<sequence>MHVRAGTLKSAAECGSFRQPGVSPKNGPACPALLPLYTSLLELALALRHLHARRLAHCDLKPSNVLLKSSMRDPRGWTSKVQMYGYFTDCVVVQVTSRPWYTHKSNRLKLLPSDSEALQQYGSQRGPVNTVMVMEYCDGGTAGPCGGRAVVACRKAGSLNSRSSSLMRSSTLSARSDPAPERPPEGAVAAAAEEGPAAAGSAAAAELPLAARRVRPQGKTATARSYTDLHHQPLDHHGPLLPHAPGAADGLLLHGGVHAGLLRTSAFAVGSAARIALSSAMSVRSLLSQRADPGGAPSAAASSPSSSSSSSLSAAAPRLPLPLARALGLGSGGGGSARTPRRRLARVMGWRQEGQLWRFILIAAECKVHDA</sequence>
<proteinExistence type="predicted"/>
<protein>
    <recommendedName>
        <fullName evidence="4">Protein kinase domain-containing protein</fullName>
    </recommendedName>
</protein>
<reference evidence="2 3" key="1">
    <citation type="journal article" date="2017" name="Mol. Biol. Evol.">
        <title>The 4-celled Tetrabaena socialis nuclear genome reveals the essential components for genetic control of cell number at the origin of multicellularity in the volvocine lineage.</title>
        <authorList>
            <person name="Featherston J."/>
            <person name="Arakaki Y."/>
            <person name="Hanschen E.R."/>
            <person name="Ferris P.J."/>
            <person name="Michod R.E."/>
            <person name="Olson B.J.S.C."/>
            <person name="Nozaki H."/>
            <person name="Durand P.M."/>
        </authorList>
    </citation>
    <scope>NUCLEOTIDE SEQUENCE [LARGE SCALE GENOMIC DNA]</scope>
    <source>
        <strain evidence="2 3">NIES-571</strain>
    </source>
</reference>
<feature type="compositionally biased region" description="Low complexity" evidence="1">
    <location>
        <begin position="185"/>
        <end position="204"/>
    </location>
</feature>
<evidence type="ECO:0008006" key="4">
    <source>
        <dbReference type="Google" id="ProtNLM"/>
    </source>
</evidence>
<evidence type="ECO:0000313" key="2">
    <source>
        <dbReference type="EMBL" id="PNH06057.1"/>
    </source>
</evidence>